<evidence type="ECO:0000256" key="4">
    <source>
        <dbReference type="ARBA" id="ARBA00022840"/>
    </source>
</evidence>
<organism evidence="8 9">
    <name type="scientific">Sulfobacillus harzensis</name>
    <dbReference type="NCBI Taxonomy" id="2729629"/>
    <lineage>
        <taxon>Bacteria</taxon>
        <taxon>Bacillati</taxon>
        <taxon>Bacillota</taxon>
        <taxon>Clostridia</taxon>
        <taxon>Eubacteriales</taxon>
        <taxon>Clostridiales Family XVII. Incertae Sedis</taxon>
        <taxon>Sulfobacillus</taxon>
    </lineage>
</organism>
<dbReference type="Proteomes" id="UP000533476">
    <property type="component" value="Unassembled WGS sequence"/>
</dbReference>
<comment type="pathway">
    <text evidence="5">Quinol/quinone metabolism; 1,4-dihydroxy-2-naphthoate biosynthesis; 1,4-dihydroxy-2-naphthoate from chorismate: step 5/7.</text>
</comment>
<dbReference type="InterPro" id="IPR000873">
    <property type="entry name" value="AMP-dep_synth/lig_dom"/>
</dbReference>
<proteinExistence type="inferred from homology"/>
<keyword evidence="3 5" id="KW-0547">Nucleotide-binding</keyword>
<feature type="domain" description="AMP-binding enzyme C-terminal" evidence="7">
    <location>
        <begin position="396"/>
        <end position="470"/>
    </location>
</feature>
<dbReference type="AlphaFoldDB" id="A0A7Y0Q4M5"/>
<evidence type="ECO:0000259" key="7">
    <source>
        <dbReference type="Pfam" id="PF13193"/>
    </source>
</evidence>
<comment type="catalytic activity">
    <reaction evidence="5">
        <text>2-succinylbenzoate + ATP + CoA = 2-succinylbenzoyl-CoA + AMP + diphosphate</text>
        <dbReference type="Rhea" id="RHEA:17009"/>
        <dbReference type="ChEBI" id="CHEBI:18325"/>
        <dbReference type="ChEBI" id="CHEBI:30616"/>
        <dbReference type="ChEBI" id="CHEBI:33019"/>
        <dbReference type="ChEBI" id="CHEBI:57287"/>
        <dbReference type="ChEBI" id="CHEBI:57364"/>
        <dbReference type="ChEBI" id="CHEBI:456215"/>
        <dbReference type="EC" id="6.2.1.26"/>
    </reaction>
</comment>
<keyword evidence="1 5" id="KW-0474">Menaquinone biosynthesis</keyword>
<comment type="similarity">
    <text evidence="5">Belongs to the ATP-dependent AMP-binding enzyme family. MenE subfamily.</text>
</comment>
<dbReference type="InterPro" id="IPR042099">
    <property type="entry name" value="ANL_N_sf"/>
</dbReference>
<evidence type="ECO:0000256" key="2">
    <source>
        <dbReference type="ARBA" id="ARBA00022598"/>
    </source>
</evidence>
<comment type="function">
    <text evidence="5">Converts 2-succinylbenzoate (OSB) to 2-succinylbenzoyl-CoA (OSB-CoA).</text>
</comment>
<evidence type="ECO:0000256" key="1">
    <source>
        <dbReference type="ARBA" id="ARBA00022428"/>
    </source>
</evidence>
<dbReference type="InterPro" id="IPR045851">
    <property type="entry name" value="AMP-bd_C_sf"/>
</dbReference>
<evidence type="ECO:0000313" key="9">
    <source>
        <dbReference type="Proteomes" id="UP000533476"/>
    </source>
</evidence>
<keyword evidence="9" id="KW-1185">Reference proteome</keyword>
<dbReference type="GO" id="GO:0005524">
    <property type="term" value="F:ATP binding"/>
    <property type="evidence" value="ECO:0007669"/>
    <property type="project" value="UniProtKB-KW"/>
</dbReference>
<comment type="caution">
    <text evidence="8">The sequence shown here is derived from an EMBL/GenBank/DDBJ whole genome shotgun (WGS) entry which is preliminary data.</text>
</comment>
<feature type="domain" description="AMP-dependent synthetase/ligase" evidence="6">
    <location>
        <begin position="10"/>
        <end position="346"/>
    </location>
</feature>
<dbReference type="GO" id="GO:0009234">
    <property type="term" value="P:menaquinone biosynthetic process"/>
    <property type="evidence" value="ECO:0007669"/>
    <property type="project" value="UniProtKB-UniRule"/>
</dbReference>
<reference evidence="8 9" key="1">
    <citation type="submission" date="2020-04" db="EMBL/GenBank/DDBJ databases">
        <authorList>
            <person name="Zhang R."/>
            <person name="Schippers A."/>
        </authorList>
    </citation>
    <scope>NUCLEOTIDE SEQUENCE [LARGE SCALE GENOMIC DNA]</scope>
    <source>
        <strain evidence="8 9">DSM 109850</strain>
    </source>
</reference>
<dbReference type="UniPathway" id="UPA01057">
    <property type="reaction ID" value="UER00166"/>
</dbReference>
<evidence type="ECO:0000259" key="6">
    <source>
        <dbReference type="Pfam" id="PF00501"/>
    </source>
</evidence>
<comment type="pathway">
    <text evidence="5">Quinol/quinone metabolism; menaquinone biosynthesis.</text>
</comment>
<dbReference type="EC" id="6.2.1.26" evidence="5"/>
<dbReference type="UniPathway" id="UPA00079"/>
<dbReference type="PANTHER" id="PTHR43767:SF1">
    <property type="entry name" value="NONRIBOSOMAL PEPTIDE SYNTHASE PES1 (EUROFUNG)-RELATED"/>
    <property type="match status" value="1"/>
</dbReference>
<name>A0A7Y0Q4M5_9FIRM</name>
<dbReference type="SUPFAM" id="SSF56801">
    <property type="entry name" value="Acetyl-CoA synthetase-like"/>
    <property type="match status" value="1"/>
</dbReference>
<dbReference type="InterPro" id="IPR020845">
    <property type="entry name" value="AMP-binding_CS"/>
</dbReference>
<dbReference type="EMBL" id="JABBVZ010000050">
    <property type="protein sequence ID" value="NMP23389.1"/>
    <property type="molecule type" value="Genomic_DNA"/>
</dbReference>
<dbReference type="InterPro" id="IPR025110">
    <property type="entry name" value="AMP-bd_C"/>
</dbReference>
<keyword evidence="2 5" id="KW-0436">Ligase</keyword>
<dbReference type="InterPro" id="IPR050237">
    <property type="entry name" value="ATP-dep_AMP-bd_enzyme"/>
</dbReference>
<evidence type="ECO:0000313" key="8">
    <source>
        <dbReference type="EMBL" id="NMP23389.1"/>
    </source>
</evidence>
<dbReference type="Pfam" id="PF00501">
    <property type="entry name" value="AMP-binding"/>
    <property type="match status" value="1"/>
</dbReference>
<keyword evidence="4 5" id="KW-0067">ATP-binding</keyword>
<sequence>MVQSPDWLHYQAEIHPQREALIFGQQRWTFAELDADVARLAGILADWGIGLQHRVAYRLRRSPEQVMLAHALTRLGAVLVPLNTRLKPGELEPIIQNADPTLIVEDGSDFAWPDTGHRRIILEELMEGSLAQPLFTATLNFEDLHALVYTSGTTGTPKGVEITVGNQWWSAMGFGLNAGLEPHDRWLHIMPLFHVGGLTILFRSVIHGSTVVLEEGFDQVRTYDTLIRERISLLSVVPTMVHRLLELDGDAPPHLRLALLGGAPAAPALIERAHQRGYRVVPTYGMTETCSQIVTLEESEWPKRAGSSGHPNLPVDVRIMKDNRPLPAGKVGEIWVRGPMVARGYWNNPQATRTTFHDGWLRTGDIGYLDPDGFLYVIDRLRDMIIRGGENIYPSEVEQHLVGHPGVSDVAVFGVQDEEWGQRVAVAVVVSDPALTPKDLRNFLSNRLASYKIPSIYYRVDAIPRNASGKILRATLRDQTSAMTKWTENHDL</sequence>
<dbReference type="PANTHER" id="PTHR43767">
    <property type="entry name" value="LONG-CHAIN-FATTY-ACID--COA LIGASE"/>
    <property type="match status" value="1"/>
</dbReference>
<dbReference type="GO" id="GO:0008756">
    <property type="term" value="F:o-succinylbenzoate-CoA ligase activity"/>
    <property type="evidence" value="ECO:0007669"/>
    <property type="project" value="UniProtKB-UniRule"/>
</dbReference>
<dbReference type="NCBIfam" id="TIGR01923">
    <property type="entry name" value="menE"/>
    <property type="match status" value="1"/>
</dbReference>
<dbReference type="InterPro" id="IPR010192">
    <property type="entry name" value="MenE"/>
</dbReference>
<evidence type="ECO:0000256" key="5">
    <source>
        <dbReference type="HAMAP-Rule" id="MF_00731"/>
    </source>
</evidence>
<dbReference type="Gene3D" id="3.40.50.12780">
    <property type="entry name" value="N-terminal domain of ligase-like"/>
    <property type="match status" value="1"/>
</dbReference>
<dbReference type="Gene3D" id="3.30.300.30">
    <property type="match status" value="1"/>
</dbReference>
<dbReference type="PROSITE" id="PS00455">
    <property type="entry name" value="AMP_BINDING"/>
    <property type="match status" value="1"/>
</dbReference>
<protein>
    <recommendedName>
        <fullName evidence="5">2-succinylbenzoate--CoA ligase</fullName>
        <ecNumber evidence="5">6.2.1.26</ecNumber>
    </recommendedName>
    <alternativeName>
        <fullName evidence="5">o-succinylbenzoyl-CoA synthetase</fullName>
        <shortName evidence="5">OSB-CoA synthetase</shortName>
    </alternativeName>
</protein>
<dbReference type="Pfam" id="PF13193">
    <property type="entry name" value="AMP-binding_C"/>
    <property type="match status" value="1"/>
</dbReference>
<accession>A0A7Y0Q4M5</accession>
<evidence type="ECO:0000256" key="3">
    <source>
        <dbReference type="ARBA" id="ARBA00022741"/>
    </source>
</evidence>
<dbReference type="HAMAP" id="MF_00731">
    <property type="entry name" value="MenE"/>
    <property type="match status" value="1"/>
</dbReference>
<gene>
    <name evidence="5 8" type="primary">menE</name>
    <name evidence="8" type="ORF">HIJ39_13670</name>
</gene>